<protein>
    <submittedName>
        <fullName evidence="1">Uncharacterized protein</fullName>
    </submittedName>
</protein>
<dbReference type="EMBL" id="QJKC01000001">
    <property type="protein sequence ID" value="PXX51205.1"/>
    <property type="molecule type" value="Genomic_DNA"/>
</dbReference>
<dbReference type="InterPro" id="IPR001387">
    <property type="entry name" value="Cro/C1-type_HTH"/>
</dbReference>
<dbReference type="OrthoDB" id="8777496at2"/>
<dbReference type="GO" id="GO:0003677">
    <property type="term" value="F:DNA binding"/>
    <property type="evidence" value="ECO:0007669"/>
    <property type="project" value="InterPro"/>
</dbReference>
<comment type="caution">
    <text evidence="1">The sequence shown here is derived from an EMBL/GenBank/DDBJ whole genome shotgun (WGS) entry which is preliminary data.</text>
</comment>
<name>A0A318JKR5_9NEIS</name>
<dbReference type="InterPro" id="IPR010982">
    <property type="entry name" value="Lambda_DNA-bd_dom_sf"/>
</dbReference>
<gene>
    <name evidence="1" type="ORF">DFR38_101267</name>
</gene>
<dbReference type="AlphaFoldDB" id="A0A318JKR5"/>
<evidence type="ECO:0000313" key="2">
    <source>
        <dbReference type="Proteomes" id="UP000248395"/>
    </source>
</evidence>
<proteinExistence type="predicted"/>
<dbReference type="SUPFAM" id="SSF47413">
    <property type="entry name" value="lambda repressor-like DNA-binding domains"/>
    <property type="match status" value="1"/>
</dbReference>
<evidence type="ECO:0000313" key="1">
    <source>
        <dbReference type="EMBL" id="PXX51205.1"/>
    </source>
</evidence>
<dbReference type="Proteomes" id="UP000248395">
    <property type="component" value="Unassembled WGS sequence"/>
</dbReference>
<keyword evidence="2" id="KW-1185">Reference proteome</keyword>
<sequence length="172" mass="19229">MKKSTEYLIEAIEKLGESSKAKAAERLKISRNTIVQYINGERIMDDFACIMVADVLGIQGMEIIAAAQMERETSEDRKRVWEDFRRKLGVMGVAGLMAVAMMGLPQQAKASEAGKEGFNKQSLIYYVKYSIGHDPVQQARHHQAQPAGWERLVHISLHTRLTKHGLLTGGFA</sequence>
<reference evidence="1 2" key="1">
    <citation type="submission" date="2018-05" db="EMBL/GenBank/DDBJ databases">
        <title>Genomic Encyclopedia of Type Strains, Phase IV (KMG-IV): sequencing the most valuable type-strain genomes for metagenomic binning, comparative biology and taxonomic classification.</title>
        <authorList>
            <person name="Goeker M."/>
        </authorList>
    </citation>
    <scope>NUCLEOTIDE SEQUENCE [LARGE SCALE GENOMIC DNA]</scope>
    <source>
        <strain evidence="1 2">DSM 25134</strain>
    </source>
</reference>
<organism evidence="1 2">
    <name type="scientific">Aquitalea magnusonii</name>
    <dbReference type="NCBI Taxonomy" id="332411"/>
    <lineage>
        <taxon>Bacteria</taxon>
        <taxon>Pseudomonadati</taxon>
        <taxon>Pseudomonadota</taxon>
        <taxon>Betaproteobacteria</taxon>
        <taxon>Neisseriales</taxon>
        <taxon>Chromobacteriaceae</taxon>
        <taxon>Aquitalea</taxon>
    </lineage>
</organism>
<dbReference type="CDD" id="cd00093">
    <property type="entry name" value="HTH_XRE"/>
    <property type="match status" value="1"/>
</dbReference>
<accession>A0A318JKR5</accession>
<dbReference type="RefSeq" id="WP_059285940.1">
    <property type="nucleotide sequence ID" value="NZ_LNQU01000048.1"/>
</dbReference>